<accession>A0A5N7AWS0</accession>
<gene>
    <name evidence="1" type="ORF">BDV26DRAFT_270511</name>
</gene>
<reference evidence="1 2" key="1">
    <citation type="submission" date="2019-04" db="EMBL/GenBank/DDBJ databases">
        <title>Friends and foes A comparative genomics studyof 23 Aspergillus species from section Flavi.</title>
        <authorList>
            <consortium name="DOE Joint Genome Institute"/>
            <person name="Kjaerbolling I."/>
            <person name="Vesth T."/>
            <person name="Frisvad J.C."/>
            <person name="Nybo J.L."/>
            <person name="Theobald S."/>
            <person name="Kildgaard S."/>
            <person name="Isbrandt T."/>
            <person name="Kuo A."/>
            <person name="Sato A."/>
            <person name="Lyhne E.K."/>
            <person name="Kogle M.E."/>
            <person name="Wiebenga A."/>
            <person name="Kun R.S."/>
            <person name="Lubbers R.J."/>
            <person name="Makela M.R."/>
            <person name="Barry K."/>
            <person name="Chovatia M."/>
            <person name="Clum A."/>
            <person name="Daum C."/>
            <person name="Haridas S."/>
            <person name="He G."/>
            <person name="LaButti K."/>
            <person name="Lipzen A."/>
            <person name="Mondo S."/>
            <person name="Riley R."/>
            <person name="Salamov A."/>
            <person name="Simmons B.A."/>
            <person name="Magnuson J.K."/>
            <person name="Henrissat B."/>
            <person name="Mortensen U.H."/>
            <person name="Larsen T.O."/>
            <person name="Devries R.P."/>
            <person name="Grigoriev I.V."/>
            <person name="Machida M."/>
            <person name="Baker S.E."/>
            <person name="Andersen M.R."/>
        </authorList>
    </citation>
    <scope>NUCLEOTIDE SEQUENCE [LARGE SCALE GENOMIC DNA]</scope>
    <source>
        <strain evidence="1 2">IBT 29228</strain>
    </source>
</reference>
<organism evidence="1 2">
    <name type="scientific">Aspergillus bertholletiae</name>
    <dbReference type="NCBI Taxonomy" id="1226010"/>
    <lineage>
        <taxon>Eukaryota</taxon>
        <taxon>Fungi</taxon>
        <taxon>Dikarya</taxon>
        <taxon>Ascomycota</taxon>
        <taxon>Pezizomycotina</taxon>
        <taxon>Eurotiomycetes</taxon>
        <taxon>Eurotiomycetidae</taxon>
        <taxon>Eurotiales</taxon>
        <taxon>Aspergillaceae</taxon>
        <taxon>Aspergillus</taxon>
        <taxon>Aspergillus subgen. Circumdati</taxon>
    </lineage>
</organism>
<dbReference type="Proteomes" id="UP000326198">
    <property type="component" value="Unassembled WGS sequence"/>
</dbReference>
<evidence type="ECO:0000313" key="2">
    <source>
        <dbReference type="Proteomes" id="UP000326198"/>
    </source>
</evidence>
<proteinExistence type="predicted"/>
<protein>
    <submittedName>
        <fullName evidence="1">Uncharacterized protein</fullName>
    </submittedName>
</protein>
<evidence type="ECO:0000313" key="1">
    <source>
        <dbReference type="EMBL" id="KAE8374183.1"/>
    </source>
</evidence>
<keyword evidence="2" id="KW-1185">Reference proteome</keyword>
<sequence>MGEGNGNIRGGPDGNWEGAFTTGDGFGIRVAGTFSPPIPFFVELAILQYTELADLVGTFNMTQGATMGPATITLPFISNKGHPVTILGPLVPPFPDPEPIPIKGKGTWAIL</sequence>
<dbReference type="EMBL" id="ML736292">
    <property type="protein sequence ID" value="KAE8374183.1"/>
    <property type="molecule type" value="Genomic_DNA"/>
</dbReference>
<name>A0A5N7AWS0_9EURO</name>
<dbReference type="AlphaFoldDB" id="A0A5N7AWS0"/>